<organism evidence="2 3">
    <name type="scientific">Striga hermonthica</name>
    <name type="common">Purple witchweed</name>
    <name type="synonym">Buchnera hermonthica</name>
    <dbReference type="NCBI Taxonomy" id="68872"/>
    <lineage>
        <taxon>Eukaryota</taxon>
        <taxon>Viridiplantae</taxon>
        <taxon>Streptophyta</taxon>
        <taxon>Embryophyta</taxon>
        <taxon>Tracheophyta</taxon>
        <taxon>Spermatophyta</taxon>
        <taxon>Magnoliopsida</taxon>
        <taxon>eudicotyledons</taxon>
        <taxon>Gunneridae</taxon>
        <taxon>Pentapetalae</taxon>
        <taxon>asterids</taxon>
        <taxon>lamiids</taxon>
        <taxon>Lamiales</taxon>
        <taxon>Orobanchaceae</taxon>
        <taxon>Buchnereae</taxon>
        <taxon>Striga</taxon>
    </lineage>
</organism>
<dbReference type="OrthoDB" id="923386at2759"/>
<evidence type="ECO:0000313" key="2">
    <source>
        <dbReference type="EMBL" id="CAA0840458.1"/>
    </source>
</evidence>
<proteinExistence type="predicted"/>
<dbReference type="AlphaFoldDB" id="A0A9N7RPF4"/>
<sequence>MVRAKVHHLRTLYREFIVYLTIPDIMVHDDGGLVSVNQSYWQYVGEETDREVFFRWNGFIWYNACVEVFDERAAVEIDMEGGPGTSILDPIYLDHIESLDDSNNDSMDDLPVEKEQEPIEEPPAPIDVYDVVHDFLDEGMEVDTDVESCINSN</sequence>
<evidence type="ECO:0000256" key="1">
    <source>
        <dbReference type="SAM" id="MobiDB-lite"/>
    </source>
</evidence>
<dbReference type="EMBL" id="CACSLK010032525">
    <property type="protein sequence ID" value="CAA0840458.1"/>
    <property type="molecule type" value="Genomic_DNA"/>
</dbReference>
<protein>
    <submittedName>
        <fullName evidence="2">Uncharacterized protein</fullName>
    </submittedName>
</protein>
<keyword evidence="3" id="KW-1185">Reference proteome</keyword>
<feature type="region of interest" description="Disordered" evidence="1">
    <location>
        <begin position="99"/>
        <end position="119"/>
    </location>
</feature>
<dbReference type="Proteomes" id="UP001153555">
    <property type="component" value="Unassembled WGS sequence"/>
</dbReference>
<comment type="caution">
    <text evidence="2">The sequence shown here is derived from an EMBL/GenBank/DDBJ whole genome shotgun (WGS) entry which is preliminary data.</text>
</comment>
<accession>A0A9N7RPF4</accession>
<name>A0A9N7RPF4_STRHE</name>
<evidence type="ECO:0000313" key="3">
    <source>
        <dbReference type="Proteomes" id="UP001153555"/>
    </source>
</evidence>
<feature type="compositionally biased region" description="Acidic residues" evidence="1">
    <location>
        <begin position="99"/>
        <end position="110"/>
    </location>
</feature>
<reference evidence="2" key="1">
    <citation type="submission" date="2019-12" db="EMBL/GenBank/DDBJ databases">
        <authorList>
            <person name="Scholes J."/>
        </authorList>
    </citation>
    <scope>NUCLEOTIDE SEQUENCE</scope>
</reference>
<gene>
    <name evidence="2" type="ORF">SHERM_00538</name>
</gene>